<dbReference type="Proteomes" id="UP000251800">
    <property type="component" value="Unassembled WGS sequence"/>
</dbReference>
<dbReference type="GO" id="GO:0006259">
    <property type="term" value="P:DNA metabolic process"/>
    <property type="evidence" value="ECO:0007669"/>
    <property type="project" value="UniProtKB-ARBA"/>
</dbReference>
<keyword evidence="6" id="KW-1185">Reference proteome</keyword>
<dbReference type="EMBL" id="QEQK01000018">
    <property type="protein sequence ID" value="PWN54752.1"/>
    <property type="molecule type" value="Genomic_DNA"/>
</dbReference>
<dbReference type="OrthoDB" id="5497329at2"/>
<dbReference type="Gene3D" id="3.30.420.10">
    <property type="entry name" value="Ribonuclease H-like superfamily/Ribonuclease H"/>
    <property type="match status" value="1"/>
</dbReference>
<evidence type="ECO:0000313" key="5">
    <source>
        <dbReference type="EMBL" id="PWN54752.1"/>
    </source>
</evidence>
<accession>A0A383XQ48</accession>
<evidence type="ECO:0000256" key="1">
    <source>
        <dbReference type="ARBA" id="ARBA00022722"/>
    </source>
</evidence>
<organism evidence="5 6">
    <name type="scientific">Abyssibacter profundi</name>
    <dbReference type="NCBI Taxonomy" id="2182787"/>
    <lineage>
        <taxon>Bacteria</taxon>
        <taxon>Pseudomonadati</taxon>
        <taxon>Pseudomonadota</taxon>
        <taxon>Gammaproteobacteria</taxon>
        <taxon>Chromatiales</taxon>
        <taxon>Oceanococcaceae</taxon>
        <taxon>Abyssibacter</taxon>
    </lineage>
</organism>
<proteinExistence type="predicted"/>
<evidence type="ECO:0000256" key="3">
    <source>
        <dbReference type="ARBA" id="ARBA00022839"/>
    </source>
</evidence>
<name>A0A383XQ48_9GAMM</name>
<sequence>MTGLIDRVGHVAERLLHPTTHDVLDAAMDQRMVIVDVETTGLDVRRDDLLAIGAVSIQAGRLQLGDAFSVLMDADTTPSPHNMLVHRLTPRLLRGGAPPREALDAFLDFAGHAPLLAYHAPFDAAVLRRAVLKAEHRLIRPVWLDVAEWALMLAPELGPHMPSLDDALNHFDIPLSDRHDALADATATAWLALKLLSLTEAEEPLTLHELRRRLRRHRVLRRWRS</sequence>
<dbReference type="CDD" id="cd06127">
    <property type="entry name" value="DEDDh"/>
    <property type="match status" value="1"/>
</dbReference>
<evidence type="ECO:0000256" key="2">
    <source>
        <dbReference type="ARBA" id="ARBA00022801"/>
    </source>
</evidence>
<feature type="domain" description="Exonuclease" evidence="4">
    <location>
        <begin position="31"/>
        <end position="201"/>
    </location>
</feature>
<dbReference type="RefSeq" id="WP_109721438.1">
    <property type="nucleotide sequence ID" value="NZ_QEQK01000018.1"/>
</dbReference>
<dbReference type="PANTHER" id="PTHR30231:SF4">
    <property type="entry name" value="PROTEIN NEN2"/>
    <property type="match status" value="1"/>
</dbReference>
<dbReference type="GO" id="GO:0008408">
    <property type="term" value="F:3'-5' exonuclease activity"/>
    <property type="evidence" value="ECO:0007669"/>
    <property type="project" value="TreeGrafter"/>
</dbReference>
<dbReference type="PANTHER" id="PTHR30231">
    <property type="entry name" value="DNA POLYMERASE III SUBUNIT EPSILON"/>
    <property type="match status" value="1"/>
</dbReference>
<dbReference type="AlphaFoldDB" id="A0A383XQ48"/>
<protein>
    <recommendedName>
        <fullName evidence="4">Exonuclease domain-containing protein</fullName>
    </recommendedName>
</protein>
<gene>
    <name evidence="5" type="ORF">DEH80_15525</name>
</gene>
<dbReference type="InterPro" id="IPR012337">
    <property type="entry name" value="RNaseH-like_sf"/>
</dbReference>
<dbReference type="GO" id="GO:0003676">
    <property type="term" value="F:nucleic acid binding"/>
    <property type="evidence" value="ECO:0007669"/>
    <property type="project" value="InterPro"/>
</dbReference>
<dbReference type="InterPro" id="IPR013520">
    <property type="entry name" value="Ribonucl_H"/>
</dbReference>
<evidence type="ECO:0000259" key="4">
    <source>
        <dbReference type="SMART" id="SM00479"/>
    </source>
</evidence>
<dbReference type="SMART" id="SM00479">
    <property type="entry name" value="EXOIII"/>
    <property type="match status" value="1"/>
</dbReference>
<keyword evidence="3" id="KW-0269">Exonuclease</keyword>
<keyword evidence="2" id="KW-0378">Hydrolase</keyword>
<reference evidence="5 6" key="1">
    <citation type="submission" date="2018-05" db="EMBL/GenBank/DDBJ databases">
        <title>Abyssibacter profundi OUC007T gen. nov., sp. nov, a marine bacterium isolated from seawater of the Mariana Trench.</title>
        <authorList>
            <person name="Zhou S."/>
        </authorList>
    </citation>
    <scope>NUCLEOTIDE SEQUENCE [LARGE SCALE GENOMIC DNA]</scope>
    <source>
        <strain evidence="5 6">OUC007</strain>
    </source>
</reference>
<dbReference type="GO" id="GO:0005829">
    <property type="term" value="C:cytosol"/>
    <property type="evidence" value="ECO:0007669"/>
    <property type="project" value="TreeGrafter"/>
</dbReference>
<evidence type="ECO:0000313" key="6">
    <source>
        <dbReference type="Proteomes" id="UP000251800"/>
    </source>
</evidence>
<comment type="caution">
    <text evidence="5">The sequence shown here is derived from an EMBL/GenBank/DDBJ whole genome shotgun (WGS) entry which is preliminary data.</text>
</comment>
<dbReference type="InterPro" id="IPR036397">
    <property type="entry name" value="RNaseH_sf"/>
</dbReference>
<keyword evidence="1" id="KW-0540">Nuclease</keyword>
<dbReference type="Pfam" id="PF00929">
    <property type="entry name" value="RNase_T"/>
    <property type="match status" value="1"/>
</dbReference>
<dbReference type="SUPFAM" id="SSF53098">
    <property type="entry name" value="Ribonuclease H-like"/>
    <property type="match status" value="1"/>
</dbReference>